<reference evidence="2 3" key="1">
    <citation type="submission" date="2018-06" db="EMBL/GenBank/DDBJ databases">
        <authorList>
            <consortium name="Pathogen Informatics"/>
            <person name="Doyle S."/>
        </authorList>
    </citation>
    <scope>NUCLEOTIDE SEQUENCE [LARGE SCALE GENOMIC DNA]</scope>
    <source>
        <strain evidence="2 3">NCTC10254</strain>
    </source>
</reference>
<comment type="caution">
    <text evidence="2">The sequence shown here is derived from an EMBL/GenBank/DDBJ whole genome shotgun (WGS) entry which is preliminary data.</text>
</comment>
<evidence type="ECO:0000256" key="1">
    <source>
        <dbReference type="SAM" id="Phobius"/>
    </source>
</evidence>
<keyword evidence="1" id="KW-0472">Membrane</keyword>
<name>A0A6H9XEL5_9CORY</name>
<evidence type="ECO:0000313" key="3">
    <source>
        <dbReference type="Proteomes" id="UP000249886"/>
    </source>
</evidence>
<proteinExistence type="predicted"/>
<gene>
    <name evidence="2" type="ORF">NCTC10254_00081</name>
</gene>
<dbReference type="AlphaFoldDB" id="A0A6H9XEL5"/>
<feature type="transmembrane region" description="Helical" evidence="1">
    <location>
        <begin position="25"/>
        <end position="46"/>
    </location>
</feature>
<dbReference type="InterPro" id="IPR049978">
    <property type="entry name" value="SCO6880-like"/>
</dbReference>
<dbReference type="RefSeq" id="WP_005525454.1">
    <property type="nucleotide sequence ID" value="NZ_CBDEZY010000018.1"/>
</dbReference>
<keyword evidence="1" id="KW-0812">Transmembrane</keyword>
<accession>A0A6H9XEL5</accession>
<dbReference type="EMBL" id="UARK01000001">
    <property type="protein sequence ID" value="SPW23724.1"/>
    <property type="molecule type" value="Genomic_DNA"/>
</dbReference>
<sequence length="497" mass="54800">MSDINDDLSIPVQYALGMPSRRTGLGGLSVQVTIVGFIGALLLFIFIANQQIILGIIVAAIFGLLMAVMSFRRANRSLAQYGQMIFQDWQRRRNKANVYVSGEFSRVPGGHRRLPGLLARTEAISGIDSNGREFVVILDRPRREATVLLDVTFTGQIAVTQTERNLMTAEWARWLQTLSLAGDILQMAVVIATRPGTGALVAREVSQIVSDDAPEIAKQIMYEAAQTISMTLPEVVGHIAITVKLSAGVMADNDFMSQLATRVPSWAATLEYAGMVALPMSYEQAVARIHSFYNPAAEADFEALDLINQPHEMKWEDAGPSMATTQPKFYEHNGVRSLTWEMSQAPRSTFEDNLLQNLIVPHSRVNRKRVMICYRPFSAGAGAKKVEDEHRDAMVAANSSKKIRSANAEIRLEHTEAARRAQARGAQLGKYSLFVTATIDESADMRQITHDIEQLGAGSSIQLQLMRRQQDVGFQVTCGVGLIPWSKTSTSSWLSSN</sequence>
<protein>
    <submittedName>
        <fullName evidence="2">Uncharacterized protein</fullName>
    </submittedName>
</protein>
<feature type="transmembrane region" description="Helical" evidence="1">
    <location>
        <begin position="52"/>
        <end position="71"/>
    </location>
</feature>
<dbReference type="GeneID" id="84573447"/>
<organism evidence="2 3">
    <name type="scientific">Corynebacterium matruchotii</name>
    <dbReference type="NCBI Taxonomy" id="43768"/>
    <lineage>
        <taxon>Bacteria</taxon>
        <taxon>Bacillati</taxon>
        <taxon>Actinomycetota</taxon>
        <taxon>Actinomycetes</taxon>
        <taxon>Mycobacteriales</taxon>
        <taxon>Corynebacteriaceae</taxon>
        <taxon>Corynebacterium</taxon>
    </lineage>
</organism>
<keyword evidence="1" id="KW-1133">Transmembrane helix</keyword>
<dbReference type="NCBIfam" id="NF042935">
    <property type="entry name" value="SCO6880_fam"/>
    <property type="match status" value="1"/>
</dbReference>
<evidence type="ECO:0000313" key="2">
    <source>
        <dbReference type="EMBL" id="SPW23724.1"/>
    </source>
</evidence>
<dbReference type="Proteomes" id="UP000249886">
    <property type="component" value="Unassembled WGS sequence"/>
</dbReference>